<dbReference type="FunFam" id="3.40.50.10140:FF:000007">
    <property type="entry name" value="Disease resistance protein (TIR-NBS-LRR class)"/>
    <property type="match status" value="1"/>
</dbReference>
<accession>A0AAW1Y2F2</accession>
<dbReference type="InterPro" id="IPR000157">
    <property type="entry name" value="TIR_dom"/>
</dbReference>
<dbReference type="Proteomes" id="UP001457282">
    <property type="component" value="Unassembled WGS sequence"/>
</dbReference>
<dbReference type="AlphaFoldDB" id="A0AAW1Y2F2"/>
<dbReference type="Pfam" id="PF23282">
    <property type="entry name" value="WHD_ROQ1"/>
    <property type="match status" value="1"/>
</dbReference>
<evidence type="ECO:0000256" key="2">
    <source>
        <dbReference type="ARBA" id="ARBA00022737"/>
    </source>
</evidence>
<evidence type="ECO:0000259" key="5">
    <source>
        <dbReference type="PROSITE" id="PS50104"/>
    </source>
</evidence>
<dbReference type="PANTHER" id="PTHR11017:SF527">
    <property type="entry name" value="TMV RESISTANCE PROTEIN N-LIKE"/>
    <property type="match status" value="1"/>
</dbReference>
<dbReference type="Pfam" id="PF01582">
    <property type="entry name" value="TIR"/>
    <property type="match status" value="1"/>
</dbReference>
<dbReference type="SUPFAM" id="SSF52540">
    <property type="entry name" value="P-loop containing nucleoside triphosphate hydrolases"/>
    <property type="match status" value="1"/>
</dbReference>
<dbReference type="SUPFAM" id="SSF46785">
    <property type="entry name" value="Winged helix' DNA-binding domain"/>
    <property type="match status" value="1"/>
</dbReference>
<proteinExistence type="predicted"/>
<dbReference type="InterPro" id="IPR044974">
    <property type="entry name" value="Disease_R_plants"/>
</dbReference>
<dbReference type="SUPFAM" id="SSF52200">
    <property type="entry name" value="Toll/Interleukin receptor TIR domain"/>
    <property type="match status" value="1"/>
</dbReference>
<dbReference type="InterPro" id="IPR002182">
    <property type="entry name" value="NB-ARC"/>
</dbReference>
<feature type="domain" description="TIR" evidence="5">
    <location>
        <begin position="21"/>
        <end position="188"/>
    </location>
</feature>
<sequence>MALSTQRVSSSLPSAQSAPQWKHDVFLSFRGGDTRESFISHLYHELQYVRGIKTFKDDLELEEGKCISPSLLKAIEESRFAVVVLSPNYASSSWCLDELAKILESMEARETILPVFYRVDPSDVRYQKGSFAEAFTKHEEKSRQSAAKVKQWRVALTKVANLSGWDSKHYKNDRELIEGIVDFVWGQVHCKFRLLDPSREKLVGIDFRLKQLEILLAPMENDVRFIGIWGMGGIGKTTLAKLIFDRFSHIFKVSSFLADVRSYSSTNDLVHLQKQLLSNVAKKQNPEVWNVMYGSNMLKNCLRNKQVLLILDNVDHIKQLDILAGNKDWFGMGSRIIITTRDQRLLVEHDIEILYKVEGLNVTEALQLFSQNAFSNDQSEEEGGFMELSKCFVNYAKGLPLALKILGRSLYERGRDEWISALDMLMKSPDTEIFSALKISFDGLCEMNKSVFLDVAFFHKGKEKERVIEILDSCGLPGHIGINILIEKSLLTIEKTQISRNGVEMHDLIQEMAWEIVRRESYEEPGLRSRLCHRDDIFHVFMKNTGTEAITGVRLWLTESEEADSDWNFDAFSKMHRLRYIEFHNLIISSGPKVLPDTLRVFKWSSYPSKFLPPSFKPDALTELSLHRSKLVQLWNQRKYLGKLKYMDLSGSENLTSTPDFASTPNLEKLILEGCRNLVEIHPSLEFSKGLKFCN</sequence>
<comment type="caution">
    <text evidence="6">The sequence shown here is derived from an EMBL/GenBank/DDBJ whole genome shotgun (WGS) entry which is preliminary data.</text>
</comment>
<evidence type="ECO:0000313" key="7">
    <source>
        <dbReference type="Proteomes" id="UP001457282"/>
    </source>
</evidence>
<dbReference type="Gene3D" id="3.80.10.10">
    <property type="entry name" value="Ribonuclease Inhibitor"/>
    <property type="match status" value="1"/>
</dbReference>
<keyword evidence="4" id="KW-0520">NAD</keyword>
<keyword evidence="1" id="KW-0433">Leucine-rich repeat</keyword>
<dbReference type="InterPro" id="IPR036390">
    <property type="entry name" value="WH_DNA-bd_sf"/>
</dbReference>
<dbReference type="Gene3D" id="3.40.50.300">
    <property type="entry name" value="P-loop containing nucleotide triphosphate hydrolases"/>
    <property type="match status" value="1"/>
</dbReference>
<keyword evidence="7" id="KW-1185">Reference proteome</keyword>
<dbReference type="SMART" id="SM00255">
    <property type="entry name" value="TIR"/>
    <property type="match status" value="1"/>
</dbReference>
<protein>
    <recommendedName>
        <fullName evidence="5">TIR domain-containing protein</fullName>
    </recommendedName>
</protein>
<dbReference type="InterPro" id="IPR035897">
    <property type="entry name" value="Toll_tir_struct_dom_sf"/>
</dbReference>
<dbReference type="EMBL" id="JBEDUW010000002">
    <property type="protein sequence ID" value="KAK9942017.1"/>
    <property type="molecule type" value="Genomic_DNA"/>
</dbReference>
<dbReference type="Pfam" id="PF00931">
    <property type="entry name" value="NB-ARC"/>
    <property type="match status" value="1"/>
</dbReference>
<dbReference type="PRINTS" id="PR00364">
    <property type="entry name" value="DISEASERSIST"/>
</dbReference>
<dbReference type="InterPro" id="IPR058192">
    <property type="entry name" value="WHD_ROQ1-like"/>
</dbReference>
<evidence type="ECO:0000256" key="1">
    <source>
        <dbReference type="ARBA" id="ARBA00022614"/>
    </source>
</evidence>
<dbReference type="PROSITE" id="PS50104">
    <property type="entry name" value="TIR"/>
    <property type="match status" value="1"/>
</dbReference>
<evidence type="ECO:0000313" key="6">
    <source>
        <dbReference type="EMBL" id="KAK9942017.1"/>
    </source>
</evidence>
<dbReference type="InterPro" id="IPR032675">
    <property type="entry name" value="LRR_dom_sf"/>
</dbReference>
<reference evidence="6 7" key="1">
    <citation type="journal article" date="2023" name="G3 (Bethesda)">
        <title>A chromosome-length genome assembly and annotation of blackberry (Rubus argutus, cv. 'Hillquist').</title>
        <authorList>
            <person name="Bruna T."/>
            <person name="Aryal R."/>
            <person name="Dudchenko O."/>
            <person name="Sargent D.J."/>
            <person name="Mead D."/>
            <person name="Buti M."/>
            <person name="Cavallini A."/>
            <person name="Hytonen T."/>
            <person name="Andres J."/>
            <person name="Pham M."/>
            <person name="Weisz D."/>
            <person name="Mascagni F."/>
            <person name="Usai G."/>
            <person name="Natali L."/>
            <person name="Bassil N."/>
            <person name="Fernandez G.E."/>
            <person name="Lomsadze A."/>
            <person name="Armour M."/>
            <person name="Olukolu B."/>
            <person name="Poorten T."/>
            <person name="Britton C."/>
            <person name="Davik J."/>
            <person name="Ashrafi H."/>
            <person name="Aiden E.L."/>
            <person name="Borodovsky M."/>
            <person name="Worthington M."/>
        </authorList>
    </citation>
    <scope>NUCLEOTIDE SEQUENCE [LARGE SCALE GENOMIC DNA]</scope>
    <source>
        <strain evidence="6">PI 553951</strain>
    </source>
</reference>
<keyword evidence="3" id="KW-0611">Plant defense</keyword>
<dbReference type="GO" id="GO:0006952">
    <property type="term" value="P:defense response"/>
    <property type="evidence" value="ECO:0007669"/>
    <property type="project" value="UniProtKB-KW"/>
</dbReference>
<name>A0AAW1Y2F2_RUBAR</name>
<dbReference type="Gene3D" id="1.10.8.430">
    <property type="entry name" value="Helical domain of apoptotic protease-activating factors"/>
    <property type="match status" value="1"/>
</dbReference>
<evidence type="ECO:0000256" key="4">
    <source>
        <dbReference type="ARBA" id="ARBA00023027"/>
    </source>
</evidence>
<dbReference type="GO" id="GO:0043531">
    <property type="term" value="F:ADP binding"/>
    <property type="evidence" value="ECO:0007669"/>
    <property type="project" value="InterPro"/>
</dbReference>
<keyword evidence="2" id="KW-0677">Repeat</keyword>
<dbReference type="PANTHER" id="PTHR11017">
    <property type="entry name" value="LEUCINE-RICH REPEAT-CONTAINING PROTEIN"/>
    <property type="match status" value="1"/>
</dbReference>
<dbReference type="InterPro" id="IPR042197">
    <property type="entry name" value="Apaf_helical"/>
</dbReference>
<dbReference type="GO" id="GO:0007165">
    <property type="term" value="P:signal transduction"/>
    <property type="evidence" value="ECO:0007669"/>
    <property type="project" value="InterPro"/>
</dbReference>
<evidence type="ECO:0000256" key="3">
    <source>
        <dbReference type="ARBA" id="ARBA00022821"/>
    </source>
</evidence>
<dbReference type="Gene3D" id="3.40.50.10140">
    <property type="entry name" value="Toll/interleukin-1 receptor homology (TIR) domain"/>
    <property type="match status" value="1"/>
</dbReference>
<gene>
    <name evidence="6" type="ORF">M0R45_007707</name>
</gene>
<dbReference type="SUPFAM" id="SSF52058">
    <property type="entry name" value="L domain-like"/>
    <property type="match status" value="1"/>
</dbReference>
<organism evidence="6 7">
    <name type="scientific">Rubus argutus</name>
    <name type="common">Southern blackberry</name>
    <dbReference type="NCBI Taxonomy" id="59490"/>
    <lineage>
        <taxon>Eukaryota</taxon>
        <taxon>Viridiplantae</taxon>
        <taxon>Streptophyta</taxon>
        <taxon>Embryophyta</taxon>
        <taxon>Tracheophyta</taxon>
        <taxon>Spermatophyta</taxon>
        <taxon>Magnoliopsida</taxon>
        <taxon>eudicotyledons</taxon>
        <taxon>Gunneridae</taxon>
        <taxon>Pentapetalae</taxon>
        <taxon>rosids</taxon>
        <taxon>fabids</taxon>
        <taxon>Rosales</taxon>
        <taxon>Rosaceae</taxon>
        <taxon>Rosoideae</taxon>
        <taxon>Rosoideae incertae sedis</taxon>
        <taxon>Rubus</taxon>
    </lineage>
</organism>
<dbReference type="InterPro" id="IPR027417">
    <property type="entry name" value="P-loop_NTPase"/>
</dbReference>